<sequence length="542" mass="60502">MPNTTVGGTDNKGLPALVADATAITYDMCVQECGHHAEPASWTTFSQQFSAWLLPYLALISQLPFGANDKLSNLQSMLLTVGSPVLAAYSLILTTLNGRWIARRFLPYRRHPLASRAVRALSRLQQAPLRITDDHDLLSALIHHEKNQQWWDELLSWLNLTHSWSISAATSIVWVFIAFIFTVIDSLSTNIDESVWANGQAVGSVWLWLLAVVVGWLQISPKCDSVHLDHSLERANKLAFTSSGKSIAETDTEPAIYLDMDPSTLRYDESRSPPIFNYARSAALVQAVERVADAFDVCLPFFHYLHRTPQAHAKDSSSTGETIEFLDREPQENPGVKKKIADPFIIRPRARRMPQRWGDGTWERIFISSCIALFLQWSTTGAAFMVLWYTPTKGMGCRSFAYLCYGILSTLVWAVMLLSSILSHYAVTTDPQRAFSVRIAKGASIMLRRLGKCVASVNAIGLVVICVLQFGNVFDRCYCNSSKLTLGDKAYMVIQFRQDDIDDMTQAWAGGVVLSGITTIVFYLLVNLFVEPSFPSPDSRNN</sequence>
<dbReference type="OrthoDB" id="5392263at2759"/>
<feature type="transmembrane region" description="Helical" evidence="1">
    <location>
        <begin position="449"/>
        <end position="471"/>
    </location>
</feature>
<comment type="caution">
    <text evidence="2">The sequence shown here is derived from an EMBL/GenBank/DDBJ whole genome shotgun (WGS) entry which is preliminary data.</text>
</comment>
<keyword evidence="1" id="KW-0812">Transmembrane</keyword>
<feature type="transmembrane region" description="Helical" evidence="1">
    <location>
        <begin position="79"/>
        <end position="102"/>
    </location>
</feature>
<dbReference type="Proteomes" id="UP000807306">
    <property type="component" value="Unassembled WGS sequence"/>
</dbReference>
<evidence type="ECO:0000256" key="1">
    <source>
        <dbReference type="SAM" id="Phobius"/>
    </source>
</evidence>
<name>A0A9P6JKI4_9AGAR</name>
<proteinExistence type="predicted"/>
<organism evidence="2 3">
    <name type="scientific">Crepidotus variabilis</name>
    <dbReference type="NCBI Taxonomy" id="179855"/>
    <lineage>
        <taxon>Eukaryota</taxon>
        <taxon>Fungi</taxon>
        <taxon>Dikarya</taxon>
        <taxon>Basidiomycota</taxon>
        <taxon>Agaricomycotina</taxon>
        <taxon>Agaricomycetes</taxon>
        <taxon>Agaricomycetidae</taxon>
        <taxon>Agaricales</taxon>
        <taxon>Agaricineae</taxon>
        <taxon>Crepidotaceae</taxon>
        <taxon>Crepidotus</taxon>
    </lineage>
</organism>
<feature type="transmembrane region" description="Helical" evidence="1">
    <location>
        <begin position="365"/>
        <end position="388"/>
    </location>
</feature>
<dbReference type="EMBL" id="MU157907">
    <property type="protein sequence ID" value="KAF9523983.1"/>
    <property type="molecule type" value="Genomic_DNA"/>
</dbReference>
<feature type="transmembrane region" description="Helical" evidence="1">
    <location>
        <begin position="400"/>
        <end position="428"/>
    </location>
</feature>
<protein>
    <submittedName>
        <fullName evidence="2">Uncharacterized protein</fullName>
    </submittedName>
</protein>
<evidence type="ECO:0000313" key="2">
    <source>
        <dbReference type="EMBL" id="KAF9523983.1"/>
    </source>
</evidence>
<feature type="transmembrane region" description="Helical" evidence="1">
    <location>
        <begin position="164"/>
        <end position="184"/>
    </location>
</feature>
<gene>
    <name evidence="2" type="ORF">CPB83DRAFT_949095</name>
</gene>
<evidence type="ECO:0000313" key="3">
    <source>
        <dbReference type="Proteomes" id="UP000807306"/>
    </source>
</evidence>
<feature type="transmembrane region" description="Helical" evidence="1">
    <location>
        <begin position="507"/>
        <end position="530"/>
    </location>
</feature>
<keyword evidence="3" id="KW-1185">Reference proteome</keyword>
<accession>A0A9P6JKI4</accession>
<keyword evidence="1" id="KW-1133">Transmembrane helix</keyword>
<feature type="transmembrane region" description="Helical" evidence="1">
    <location>
        <begin position="196"/>
        <end position="217"/>
    </location>
</feature>
<keyword evidence="1" id="KW-0472">Membrane</keyword>
<dbReference type="AlphaFoldDB" id="A0A9P6JKI4"/>
<reference evidence="2" key="1">
    <citation type="submission" date="2020-11" db="EMBL/GenBank/DDBJ databases">
        <authorList>
            <consortium name="DOE Joint Genome Institute"/>
            <person name="Ahrendt S."/>
            <person name="Riley R."/>
            <person name="Andreopoulos W."/>
            <person name="Labutti K."/>
            <person name="Pangilinan J."/>
            <person name="Ruiz-Duenas F.J."/>
            <person name="Barrasa J.M."/>
            <person name="Sanchez-Garcia M."/>
            <person name="Camarero S."/>
            <person name="Miyauchi S."/>
            <person name="Serrano A."/>
            <person name="Linde D."/>
            <person name="Babiker R."/>
            <person name="Drula E."/>
            <person name="Ayuso-Fernandez I."/>
            <person name="Pacheco R."/>
            <person name="Padilla G."/>
            <person name="Ferreira P."/>
            <person name="Barriuso J."/>
            <person name="Kellner H."/>
            <person name="Castanera R."/>
            <person name="Alfaro M."/>
            <person name="Ramirez L."/>
            <person name="Pisabarro A.G."/>
            <person name="Kuo A."/>
            <person name="Tritt A."/>
            <person name="Lipzen A."/>
            <person name="He G."/>
            <person name="Yan M."/>
            <person name="Ng V."/>
            <person name="Cullen D."/>
            <person name="Martin F."/>
            <person name="Rosso M.-N."/>
            <person name="Henrissat B."/>
            <person name="Hibbett D."/>
            <person name="Martinez A.T."/>
            <person name="Grigoriev I.V."/>
        </authorList>
    </citation>
    <scope>NUCLEOTIDE SEQUENCE</scope>
    <source>
        <strain evidence="2">CBS 506.95</strain>
    </source>
</reference>